<comment type="caution">
    <text evidence="1">The sequence shown here is derived from an EMBL/GenBank/DDBJ whole genome shotgun (WGS) entry which is preliminary data.</text>
</comment>
<evidence type="ECO:0000313" key="1">
    <source>
        <dbReference type="EMBL" id="MBZ2127337.1"/>
    </source>
</evidence>
<accession>A0AB35FTK4</accession>
<dbReference type="EMBL" id="JAHZQA010000003">
    <property type="protein sequence ID" value="MBZ2127337.1"/>
    <property type="molecule type" value="Genomic_DNA"/>
</dbReference>
<gene>
    <name evidence="1" type="ORF">K1I74_04580</name>
</gene>
<evidence type="ECO:0000313" key="2">
    <source>
        <dbReference type="Proteomes" id="UP000826921"/>
    </source>
</evidence>
<organism evidence="1 2">
    <name type="scientific">Streptococcus gordonii</name>
    <dbReference type="NCBI Taxonomy" id="1302"/>
    <lineage>
        <taxon>Bacteria</taxon>
        <taxon>Bacillati</taxon>
        <taxon>Bacillota</taxon>
        <taxon>Bacilli</taxon>
        <taxon>Lactobacillales</taxon>
        <taxon>Streptococcaceae</taxon>
        <taxon>Streptococcus</taxon>
    </lineage>
</organism>
<sequence>MGSVEKFYSIIEEKQSDYKNVFEFLRTFISSEKEVSYTASRIRIDKKWGRLPPVNTMIRLAPIFDKTFFETCLREKLDSAKIRDKDVEVGQKYLLKVDSTQNTTEEERLRKLKRKLKREMHLEKSWGI</sequence>
<name>A0AB35FTK4_STRGN</name>
<dbReference type="Proteomes" id="UP000826921">
    <property type="component" value="Unassembled WGS sequence"/>
</dbReference>
<reference evidence="1" key="1">
    <citation type="submission" date="2021-07" db="EMBL/GenBank/DDBJ databases">
        <title>Occurrence of streptococci in the human mouth that bind to a non-human glycan.</title>
        <authorList>
            <person name="Cross B."/>
            <person name="Thamadilok S."/>
            <person name="Bensing B."/>
            <person name="Sasmal A."/>
            <person name="Khedri Z."/>
            <person name="Deng L."/>
            <person name="Yu H."/>
            <person name="Mehta A."/>
            <person name="Aluvathingal J."/>
            <person name="Nadendla S."/>
            <person name="Vickerman M."/>
            <person name="Chen X."/>
            <person name="Dewhirst F."/>
            <person name="Gill A."/>
            <person name="Lettrichova I."/>
            <person name="Diaz S."/>
            <person name="Gill S."/>
            <person name="Tettelin H."/>
            <person name="Iverson T."/>
            <person name="Sullam P."/>
            <person name="Varki A."/>
            <person name="Ruhl S."/>
        </authorList>
    </citation>
    <scope>NUCLEOTIDE SEQUENCE</scope>
    <source>
        <strain evidence="1">SK9</strain>
    </source>
</reference>
<dbReference type="AlphaFoldDB" id="A0AB35FTK4"/>
<protein>
    <submittedName>
        <fullName evidence="1">Uncharacterized protein</fullName>
    </submittedName>
</protein>
<dbReference type="RefSeq" id="WP_061596407.1">
    <property type="nucleotide sequence ID" value="NZ_JAHZQA010000003.1"/>
</dbReference>
<proteinExistence type="predicted"/>